<organism evidence="1 2">
    <name type="scientific">Hamiltosporidium magnivora</name>
    <dbReference type="NCBI Taxonomy" id="148818"/>
    <lineage>
        <taxon>Eukaryota</taxon>
        <taxon>Fungi</taxon>
        <taxon>Fungi incertae sedis</taxon>
        <taxon>Microsporidia</taxon>
        <taxon>Dubosqiidae</taxon>
        <taxon>Hamiltosporidium</taxon>
    </lineage>
</organism>
<sequence length="146" mass="16548">MAILDSINRNNRAGIFILDKKKNKITLIEVGITSQDPPQIVETVKLRKYDLLANYMGLIYKFSVKTIPCVMTWKVIVIKTIGHTPKNCKYPSIAPMGVVERADMLEKPKILLKQGIKKVDEPTLNLNEESNLEEEKIVVKKVEGNL</sequence>
<protein>
    <submittedName>
        <fullName evidence="1">Uncharacterized protein</fullName>
    </submittedName>
</protein>
<gene>
    <name evidence="1" type="ORF">CWI39_0700p0010</name>
</gene>
<proteinExistence type="predicted"/>
<accession>A0A4Q9LBR4</accession>
<evidence type="ECO:0000313" key="2">
    <source>
        <dbReference type="Proteomes" id="UP000293045"/>
    </source>
</evidence>
<dbReference type="VEuPathDB" id="MicrosporidiaDB:CWI39_0700p0010"/>
<evidence type="ECO:0000313" key="1">
    <source>
        <dbReference type="EMBL" id="TBU05238.1"/>
    </source>
</evidence>
<dbReference type="AlphaFoldDB" id="A0A4Q9LBR4"/>
<comment type="caution">
    <text evidence="1">The sequence shown here is derived from an EMBL/GenBank/DDBJ whole genome shotgun (WGS) entry which is preliminary data.</text>
</comment>
<name>A0A4Q9LBR4_9MICR</name>
<dbReference type="VEuPathDB" id="MicrosporidiaDB:CWI36_1726p0020"/>
<reference evidence="1 2" key="1">
    <citation type="submission" date="2017-12" db="EMBL/GenBank/DDBJ databases">
        <authorList>
            <person name="Pombert J.-F."/>
            <person name="Haag K.L."/>
            <person name="Ebert D."/>
        </authorList>
    </citation>
    <scope>NUCLEOTIDE SEQUENCE [LARGE SCALE GENOMIC DNA]</scope>
    <source>
        <strain evidence="1">IL-BN-2</strain>
    </source>
</reference>
<dbReference type="EMBL" id="PIXR01000700">
    <property type="protein sequence ID" value="TBU05238.1"/>
    <property type="molecule type" value="Genomic_DNA"/>
</dbReference>
<dbReference type="Proteomes" id="UP000293045">
    <property type="component" value="Unassembled WGS sequence"/>
</dbReference>